<gene>
    <name evidence="1" type="ORF">NX722_21410</name>
</gene>
<reference evidence="1 2" key="1">
    <citation type="submission" date="2022-10" db="EMBL/GenBank/DDBJ databases">
        <title>High-quality genome sequences of two octocoral-associated bacteria, Endozoicomonas euniceicola EF212 and Endozoicomonas gorgoniicola PS125.</title>
        <authorList>
            <person name="Chiou Y.-J."/>
            <person name="Chen Y.-H."/>
        </authorList>
    </citation>
    <scope>NUCLEOTIDE SEQUENCE [LARGE SCALE GENOMIC DNA]</scope>
    <source>
        <strain evidence="1 2">PS125</strain>
    </source>
</reference>
<dbReference type="RefSeq" id="WP_265442375.1">
    <property type="nucleotide sequence ID" value="NZ_JAPFCC010000001.1"/>
</dbReference>
<name>A0ABT3N0J4_9GAMM</name>
<sequence>MSLLMLRTMWLRYLFGMLILLSTVHRVALATPNIDEFNSQQYINFRDNLLSNGASKTIMKYSKQLYELFSATQLPLNYGSYDNMTSILDSSLDKGTVLSSEITSEQKIKIVNALGKTPLTGSYHNKVGSSPYEESSSSLLIFFSSHAESMYKNLKKLKKLTKGIAHLSNFPSHVLLVTSTSTHYTHEELLQLNLNDNVFFHPDNLLPKQHQITQADLAKEMLRYFFDHQPYVTSIPVDATLHFSQQLEDVLNESRNFEGYSVIFLATLQPYCEEAQVIIRSKLTHKHIFNHSCLDLYENTSARYYTMDAIADSLNAFRHWIKTAGKYH</sequence>
<comment type="caution">
    <text evidence="1">The sequence shown here is derived from an EMBL/GenBank/DDBJ whole genome shotgun (WGS) entry which is preliminary data.</text>
</comment>
<dbReference type="Proteomes" id="UP001209854">
    <property type="component" value="Unassembled WGS sequence"/>
</dbReference>
<accession>A0ABT3N0J4</accession>
<evidence type="ECO:0000313" key="1">
    <source>
        <dbReference type="EMBL" id="MCW7555135.1"/>
    </source>
</evidence>
<protein>
    <submittedName>
        <fullName evidence="1">Uncharacterized protein</fullName>
    </submittedName>
</protein>
<keyword evidence="2" id="KW-1185">Reference proteome</keyword>
<dbReference type="EMBL" id="JAPFCC010000001">
    <property type="protein sequence ID" value="MCW7555135.1"/>
    <property type="molecule type" value="Genomic_DNA"/>
</dbReference>
<proteinExistence type="predicted"/>
<evidence type="ECO:0000313" key="2">
    <source>
        <dbReference type="Proteomes" id="UP001209854"/>
    </source>
</evidence>
<organism evidence="1 2">
    <name type="scientific">Endozoicomonas gorgoniicola</name>
    <dbReference type="NCBI Taxonomy" id="1234144"/>
    <lineage>
        <taxon>Bacteria</taxon>
        <taxon>Pseudomonadati</taxon>
        <taxon>Pseudomonadota</taxon>
        <taxon>Gammaproteobacteria</taxon>
        <taxon>Oceanospirillales</taxon>
        <taxon>Endozoicomonadaceae</taxon>
        <taxon>Endozoicomonas</taxon>
    </lineage>
</organism>